<keyword evidence="2" id="KW-1185">Reference proteome</keyword>
<evidence type="ECO:0000313" key="1">
    <source>
        <dbReference type="EMBL" id="EKF59395.1"/>
    </source>
</evidence>
<dbReference type="EMBL" id="ALJF01000009">
    <property type="protein sequence ID" value="EKF59395.1"/>
    <property type="molecule type" value="Genomic_DNA"/>
</dbReference>
<name>K2Q2L9_9HYPH</name>
<gene>
    <name evidence="1" type="ORF">QWE_11371</name>
</gene>
<organism evidence="1 2">
    <name type="scientific">Agrobacterium albertimagni AOL15</name>
    <dbReference type="NCBI Taxonomy" id="1156935"/>
    <lineage>
        <taxon>Bacteria</taxon>
        <taxon>Pseudomonadati</taxon>
        <taxon>Pseudomonadota</taxon>
        <taxon>Alphaproteobacteria</taxon>
        <taxon>Hyphomicrobiales</taxon>
        <taxon>Rhizobiaceae</taxon>
        <taxon>Rhizobium/Agrobacterium group</taxon>
        <taxon>Agrobacterium</taxon>
    </lineage>
</organism>
<dbReference type="RefSeq" id="WP_006726264.1">
    <property type="nucleotide sequence ID" value="NZ_ALJF01000009.1"/>
</dbReference>
<accession>K2Q2L9</accession>
<dbReference type="AlphaFoldDB" id="K2Q2L9"/>
<proteinExistence type="predicted"/>
<evidence type="ECO:0000313" key="2">
    <source>
        <dbReference type="Proteomes" id="UP000007123"/>
    </source>
</evidence>
<dbReference type="STRING" id="1156935.QWE_11371"/>
<protein>
    <submittedName>
        <fullName evidence="1">Uncharacterized protein</fullName>
    </submittedName>
</protein>
<dbReference type="OrthoDB" id="8410373at2"/>
<sequence length="128" mass="13869">MIPIVIAGVVLAASIAGIVEAASVDRRVNVTADPATSCSPTLFCPAPSIPSLIFRYDESAIEGDVVVWGCHGCRGEVMAGMPSWMRKVPTSYGYDLVGRPQPGVFRIKSFYDGTHKPSLDRIWTFIPR</sequence>
<reference evidence="1 2" key="1">
    <citation type="journal article" date="2012" name="J. Bacteriol.">
        <title>Draft Genome Sequence of Agrobacterium albertimagni Strain AOL15.</title>
        <authorList>
            <person name="Trimble W.L."/>
            <person name="Phung le T."/>
            <person name="Meyer F."/>
            <person name="Gilbert J.A."/>
            <person name="Silver S."/>
        </authorList>
    </citation>
    <scope>NUCLEOTIDE SEQUENCE [LARGE SCALE GENOMIC DNA]</scope>
    <source>
        <strain evidence="1 2">AOL15</strain>
    </source>
</reference>
<dbReference type="Proteomes" id="UP000007123">
    <property type="component" value="Unassembled WGS sequence"/>
</dbReference>
<comment type="caution">
    <text evidence="1">The sequence shown here is derived from an EMBL/GenBank/DDBJ whole genome shotgun (WGS) entry which is preliminary data.</text>
</comment>